<evidence type="ECO:0000313" key="2">
    <source>
        <dbReference type="EMBL" id="CAG9863876.1"/>
    </source>
</evidence>
<gene>
    <name evidence="2" type="ORF">PHYEVI_LOCUS10153</name>
</gene>
<dbReference type="Gene3D" id="3.80.10.10">
    <property type="entry name" value="Ribonuclease Inhibitor"/>
    <property type="match status" value="1"/>
</dbReference>
<evidence type="ECO:0000313" key="3">
    <source>
        <dbReference type="Proteomes" id="UP001153712"/>
    </source>
</evidence>
<dbReference type="Pfam" id="PF13306">
    <property type="entry name" value="LRR_5"/>
    <property type="match status" value="1"/>
</dbReference>
<dbReference type="OrthoDB" id="676979at2759"/>
<accession>A0A9N9TXM0</accession>
<organism evidence="2 3">
    <name type="scientific">Phyllotreta striolata</name>
    <name type="common">Striped flea beetle</name>
    <name type="synonym">Crioceris striolata</name>
    <dbReference type="NCBI Taxonomy" id="444603"/>
    <lineage>
        <taxon>Eukaryota</taxon>
        <taxon>Metazoa</taxon>
        <taxon>Ecdysozoa</taxon>
        <taxon>Arthropoda</taxon>
        <taxon>Hexapoda</taxon>
        <taxon>Insecta</taxon>
        <taxon>Pterygota</taxon>
        <taxon>Neoptera</taxon>
        <taxon>Endopterygota</taxon>
        <taxon>Coleoptera</taxon>
        <taxon>Polyphaga</taxon>
        <taxon>Cucujiformia</taxon>
        <taxon>Chrysomeloidea</taxon>
        <taxon>Chrysomelidae</taxon>
        <taxon>Galerucinae</taxon>
        <taxon>Alticini</taxon>
        <taxon>Phyllotreta</taxon>
    </lineage>
</organism>
<keyword evidence="1" id="KW-0732">Signal</keyword>
<reference evidence="2" key="1">
    <citation type="submission" date="2022-01" db="EMBL/GenBank/DDBJ databases">
        <authorList>
            <person name="King R."/>
        </authorList>
    </citation>
    <scope>NUCLEOTIDE SEQUENCE</scope>
</reference>
<dbReference type="SUPFAM" id="SSF52058">
    <property type="entry name" value="L domain-like"/>
    <property type="match status" value="1"/>
</dbReference>
<dbReference type="InterPro" id="IPR001611">
    <property type="entry name" value="Leu-rich_rpt"/>
</dbReference>
<name>A0A9N9TXM0_PHYSR</name>
<dbReference type="Pfam" id="PF13855">
    <property type="entry name" value="LRR_8"/>
    <property type="match status" value="1"/>
</dbReference>
<keyword evidence="3" id="KW-1185">Reference proteome</keyword>
<dbReference type="InterPro" id="IPR050328">
    <property type="entry name" value="Dev_Immune_Receptor"/>
</dbReference>
<dbReference type="EMBL" id="OU900100">
    <property type="protein sequence ID" value="CAG9863876.1"/>
    <property type="molecule type" value="Genomic_DNA"/>
</dbReference>
<dbReference type="InterPro" id="IPR026906">
    <property type="entry name" value="LRR_5"/>
</dbReference>
<proteinExistence type="predicted"/>
<sequence>MNPEIYCGASDEHVHYNNQELIQGKPVKLFGIEGTDDRTIWLDMKNCTGVLDSTSFSLLPGLEYISFDNCNFEDCKRAFSSLNKLNSLHIDKGTFPLEPETFEDNTSLTVVSLQDIKVPSNPCFQHLQQLESLSFDTCLFENLNGTLFSNLESLKGISISNCKINVIENDIFDNLSHLEGLNIRDSEIDEINFEVFLKLANLKFFSFHHNKINADVDYKTFEQISTLTTVHFDLNVYEILNFDSLPNLETVKIGYVDEGDDPKSNEIVEKLQSSGVKTEYVFCGTIECESDLEECS</sequence>
<dbReference type="Proteomes" id="UP001153712">
    <property type="component" value="Chromosome 7"/>
</dbReference>
<dbReference type="GO" id="GO:0031012">
    <property type="term" value="C:extracellular matrix"/>
    <property type="evidence" value="ECO:0007669"/>
    <property type="project" value="TreeGrafter"/>
</dbReference>
<dbReference type="InterPro" id="IPR032675">
    <property type="entry name" value="LRR_dom_sf"/>
</dbReference>
<dbReference type="PANTHER" id="PTHR24373:SF370">
    <property type="entry name" value="FISH-LIPS, ISOFORM E"/>
    <property type="match status" value="1"/>
</dbReference>
<protein>
    <submittedName>
        <fullName evidence="2">Uncharacterized protein</fullName>
    </submittedName>
</protein>
<dbReference type="PANTHER" id="PTHR24373">
    <property type="entry name" value="SLIT RELATED LEUCINE-RICH REPEAT NEURONAL PROTEIN"/>
    <property type="match status" value="1"/>
</dbReference>
<evidence type="ECO:0000256" key="1">
    <source>
        <dbReference type="ARBA" id="ARBA00022729"/>
    </source>
</evidence>
<dbReference type="GO" id="GO:0005615">
    <property type="term" value="C:extracellular space"/>
    <property type="evidence" value="ECO:0007669"/>
    <property type="project" value="TreeGrafter"/>
</dbReference>
<dbReference type="AlphaFoldDB" id="A0A9N9TXM0"/>